<protein>
    <submittedName>
        <fullName evidence="8">Penicillin amidase</fullName>
        <ecNumber evidence="8">3.5.1.11</ecNumber>
    </submittedName>
</protein>
<evidence type="ECO:0000256" key="5">
    <source>
        <dbReference type="PIRSR" id="PIRSR001227-2"/>
    </source>
</evidence>
<dbReference type="CDD" id="cd03747">
    <property type="entry name" value="Ntn_PGA_like"/>
    <property type="match status" value="1"/>
</dbReference>
<reference evidence="8 9" key="1">
    <citation type="submission" date="2020-08" db="EMBL/GenBank/DDBJ databases">
        <title>Genomic Encyclopedia of Type Strains, Phase IV (KMG-IV): sequencing the most valuable type-strain genomes for metagenomic binning, comparative biology and taxonomic classification.</title>
        <authorList>
            <person name="Goeker M."/>
        </authorList>
    </citation>
    <scope>NUCLEOTIDE SEQUENCE [LARGE SCALE GENOMIC DNA]</scope>
    <source>
        <strain evidence="8 9">DSM 24696</strain>
    </source>
</reference>
<evidence type="ECO:0000313" key="8">
    <source>
        <dbReference type="EMBL" id="MBB5172531.1"/>
    </source>
</evidence>
<gene>
    <name evidence="8" type="ORF">HNQ41_000675</name>
</gene>
<feature type="region of interest" description="Disordered" evidence="6">
    <location>
        <begin position="850"/>
        <end position="871"/>
    </location>
</feature>
<sequence length="871" mass="99749">MSSPVVTKEKRVSLLQKKWQKWLFVIFAILLIIIVMFMGVVYWFVTSSHPELEGELYDDVIREEVSVIRDGHGVPQIDANSAHDAFYVQGYVTAQDRLFQMDMTRRLASGELAEVVGEDALDSDRFFRTYGMHRETQALVEQFDRETAEMVNAYAEGVTAYIEEVFANGNDPIEFSILGYEPEPWTPQDTALVVKYMGYTLSGNYKDELKHYEMVRHMGEDALKLFPNYNEERFPVVTSLENNDDINIPEEQLKQEKDVDNVHPSYEQSEKLVENDTVDDHMEMDHRHIGEIPFSSEDFRELRAYAPSPYNGSNNWAVSGQLTESGFPLIADDPHLGLAIPSVWYQTHLNIENDFESVGVTVPGIPGVVLGHNQHVAWGVTSLSADQEDLFLERVHPKDPNMYLYDDHWERATVIEEEIQIEEEDDPHIERVEVTRNGPVINKVVDDGPYQAISLRWTGAEAGEELNGILRLNRSTDIYEFKEGLEGFVTPALSWVFADQQGNIGYRGQALLPVRQQSTGQLPKPGWDPDYQWDGFIPSESMPQEINPEEGYIMTANNQPIDEAYPFEIGRSFHPYRAKRLENVFEAARSKEEPMTVNDMKEMQVDFYSAKAETLLPKLLDALAVSDQKAVNDQHEGDEEKFDPLGEVEQEVYSLLEEWDYVEHADSSEALIWNLWYQTFADALFEDIFGFSYSNSNTIHDVITKASEHEEHVLFSFLEDEWHQSFPDFARKTFSEAVDEAVELQGENPRSWEWGEFHSMTVEHPLGEVFPLNHIFNVGDWPLGGSAATPGMMGYDQESGNITTAAGWRFVGHFSNDPEFYDILMPGQSGQLWSPHYDDQVEPWIEGELKPMSGSRSERESLKELRFLPER</sequence>
<dbReference type="Gene3D" id="3.60.20.10">
    <property type="entry name" value="Glutamine Phosphoribosylpyrophosphate, subunit 1, domain 1"/>
    <property type="match status" value="1"/>
</dbReference>
<dbReference type="PIRSF" id="PIRSF001227">
    <property type="entry name" value="Pen_acylase"/>
    <property type="match status" value="1"/>
</dbReference>
<comment type="similarity">
    <text evidence="1">Belongs to the peptidase S45 family.</text>
</comment>
<dbReference type="InterPro" id="IPR043146">
    <property type="entry name" value="Penicillin_amidase_N_B-knob"/>
</dbReference>
<feature type="binding site" evidence="5">
    <location>
        <position position="389"/>
    </location>
    <ligand>
        <name>Ca(2+)</name>
        <dbReference type="ChEBI" id="CHEBI:29108"/>
    </ligand>
</feature>
<dbReference type="Gene3D" id="2.30.120.10">
    <property type="match status" value="1"/>
</dbReference>
<feature type="binding site" evidence="5">
    <location>
        <position position="386"/>
    </location>
    <ligand>
        <name>Ca(2+)</name>
        <dbReference type="ChEBI" id="CHEBI:29108"/>
    </ligand>
</feature>
<dbReference type="AlphaFoldDB" id="A0A840QMG4"/>
<evidence type="ECO:0000256" key="3">
    <source>
        <dbReference type="ARBA" id="ARBA00023145"/>
    </source>
</evidence>
<dbReference type="GO" id="GO:0017000">
    <property type="term" value="P:antibiotic biosynthetic process"/>
    <property type="evidence" value="ECO:0007669"/>
    <property type="project" value="InterPro"/>
</dbReference>
<dbReference type="SUPFAM" id="SSF56235">
    <property type="entry name" value="N-terminal nucleophile aminohydrolases (Ntn hydrolases)"/>
    <property type="match status" value="1"/>
</dbReference>
<evidence type="ECO:0000256" key="4">
    <source>
        <dbReference type="PIRSR" id="PIRSR001227-1"/>
    </source>
</evidence>
<proteinExistence type="inferred from homology"/>
<dbReference type="GO" id="GO:0046872">
    <property type="term" value="F:metal ion binding"/>
    <property type="evidence" value="ECO:0007669"/>
    <property type="project" value="UniProtKB-KW"/>
</dbReference>
<keyword evidence="9" id="KW-1185">Reference proteome</keyword>
<keyword evidence="7" id="KW-1133">Transmembrane helix</keyword>
<keyword evidence="5" id="KW-0479">Metal-binding</keyword>
<organism evidence="8 9">
    <name type="scientific">Texcoconibacillus texcoconensis</name>
    <dbReference type="NCBI Taxonomy" id="1095777"/>
    <lineage>
        <taxon>Bacteria</taxon>
        <taxon>Bacillati</taxon>
        <taxon>Bacillota</taxon>
        <taxon>Bacilli</taxon>
        <taxon>Bacillales</taxon>
        <taxon>Bacillaceae</taxon>
        <taxon>Texcoconibacillus</taxon>
    </lineage>
</organism>
<dbReference type="InterPro" id="IPR023343">
    <property type="entry name" value="Penicillin_amidase_dom1"/>
</dbReference>
<keyword evidence="3" id="KW-0865">Zymogen</keyword>
<dbReference type="Gene3D" id="1.10.439.10">
    <property type="entry name" value="Penicillin Amidohydrolase, domain 1"/>
    <property type="match status" value="1"/>
</dbReference>
<dbReference type="EMBL" id="JACHHB010000002">
    <property type="protein sequence ID" value="MBB5172531.1"/>
    <property type="molecule type" value="Genomic_DNA"/>
</dbReference>
<accession>A0A840QMG4</accession>
<dbReference type="Proteomes" id="UP000551878">
    <property type="component" value="Unassembled WGS sequence"/>
</dbReference>
<evidence type="ECO:0000256" key="7">
    <source>
        <dbReference type="SAM" id="Phobius"/>
    </source>
</evidence>
<dbReference type="InterPro" id="IPR043147">
    <property type="entry name" value="Penicillin_amidase_A-knob"/>
</dbReference>
<evidence type="ECO:0000256" key="6">
    <source>
        <dbReference type="SAM" id="MobiDB-lite"/>
    </source>
</evidence>
<dbReference type="RefSeq" id="WP_184662982.1">
    <property type="nucleotide sequence ID" value="NZ_JACHHB010000002.1"/>
</dbReference>
<evidence type="ECO:0000256" key="1">
    <source>
        <dbReference type="ARBA" id="ARBA00006586"/>
    </source>
</evidence>
<keyword evidence="7" id="KW-0812">Transmembrane</keyword>
<evidence type="ECO:0000313" key="9">
    <source>
        <dbReference type="Proteomes" id="UP000551878"/>
    </source>
</evidence>
<dbReference type="InterPro" id="IPR014395">
    <property type="entry name" value="Pen/GL7ACA/AHL_acylase"/>
</dbReference>
<evidence type="ECO:0000256" key="2">
    <source>
        <dbReference type="ARBA" id="ARBA00022801"/>
    </source>
</evidence>
<dbReference type="InterPro" id="IPR029055">
    <property type="entry name" value="Ntn_hydrolases_N"/>
</dbReference>
<dbReference type="PANTHER" id="PTHR34218">
    <property type="entry name" value="PEPTIDASE S45 PENICILLIN AMIDASE"/>
    <property type="match status" value="1"/>
</dbReference>
<keyword evidence="7" id="KW-0472">Membrane</keyword>
<dbReference type="InterPro" id="IPR002692">
    <property type="entry name" value="S45"/>
</dbReference>
<dbReference type="EC" id="3.5.1.11" evidence="8"/>
<feature type="active site" description="Nucleophile" evidence="4">
    <location>
        <position position="313"/>
    </location>
</feature>
<dbReference type="Pfam" id="PF01804">
    <property type="entry name" value="Penicil_amidase"/>
    <property type="match status" value="1"/>
</dbReference>
<keyword evidence="2 8" id="KW-0378">Hydrolase</keyword>
<feature type="binding site" evidence="5">
    <location>
        <position position="208"/>
    </location>
    <ligand>
        <name>Ca(2+)</name>
        <dbReference type="ChEBI" id="CHEBI:29108"/>
    </ligand>
</feature>
<dbReference type="PANTHER" id="PTHR34218:SF4">
    <property type="entry name" value="ACYL-HOMOSERINE LACTONE ACYLASE QUIP"/>
    <property type="match status" value="1"/>
</dbReference>
<keyword evidence="5" id="KW-0106">Calcium</keyword>
<feature type="transmembrane region" description="Helical" evidence="7">
    <location>
        <begin position="21"/>
        <end position="45"/>
    </location>
</feature>
<comment type="cofactor">
    <cofactor evidence="5">
        <name>Ca(2+)</name>
        <dbReference type="ChEBI" id="CHEBI:29108"/>
    </cofactor>
    <text evidence="5">Binds 1 Ca(2+) ion per dimer.</text>
</comment>
<comment type="caution">
    <text evidence="8">The sequence shown here is derived from an EMBL/GenBank/DDBJ whole genome shotgun (WGS) entry which is preliminary data.</text>
</comment>
<name>A0A840QMG4_9BACI</name>
<dbReference type="Gene3D" id="1.10.1400.10">
    <property type="match status" value="1"/>
</dbReference>
<feature type="compositionally biased region" description="Basic and acidic residues" evidence="6">
    <location>
        <begin position="856"/>
        <end position="871"/>
    </location>
</feature>
<dbReference type="GO" id="GO:0008953">
    <property type="term" value="F:penicillin amidase activity"/>
    <property type="evidence" value="ECO:0007669"/>
    <property type="project" value="UniProtKB-EC"/>
</dbReference>